<sequence length="294" mass="30856">MAPLHPEILYAQRSSETDAEKNIIYVTIQAPDVQGEPELKIEPTKITFHAKTGNASKGVPEREFEFALDLYDEIIPEETKKSVSSRAIVLILRKKQMQAEFWPRLTKEKVKNNWIKTDFSKWVDEDEQEEAEEVDQSQFQGMGGAGGPPGMGGMGGMPGMGGMGGMDMASMMGGGAGGMGGMDMASMMGGGGGAGGAPGGFDMASLMAQMGQGGGAGAGGAGAGGEGAGGNIDFEALMKQMGQKEGSMPDFGDGDDDDEEDASAAEPETLELRFLRVIIVIVEQLIALNLMNDV</sequence>
<protein>
    <submittedName>
        <fullName evidence="1">Uncharacterized protein</fullName>
    </submittedName>
</protein>
<proteinExistence type="predicted"/>
<keyword evidence="2" id="KW-1185">Reference proteome</keyword>
<accession>A0ACC2VPK7</accession>
<evidence type="ECO:0000313" key="2">
    <source>
        <dbReference type="Proteomes" id="UP001227268"/>
    </source>
</evidence>
<name>A0ACC2VPK7_9TREE</name>
<gene>
    <name evidence="1" type="ORF">QFC21_003461</name>
</gene>
<reference evidence="1" key="1">
    <citation type="submission" date="2023-04" db="EMBL/GenBank/DDBJ databases">
        <title>Draft Genome sequencing of Naganishia species isolated from polar environments using Oxford Nanopore Technology.</title>
        <authorList>
            <person name="Leo P."/>
            <person name="Venkateswaran K."/>
        </authorList>
    </citation>
    <scope>NUCLEOTIDE SEQUENCE</scope>
    <source>
        <strain evidence="1">MNA-CCFEE 5423</strain>
    </source>
</reference>
<dbReference type="Proteomes" id="UP001227268">
    <property type="component" value="Unassembled WGS sequence"/>
</dbReference>
<comment type="caution">
    <text evidence="1">The sequence shown here is derived from an EMBL/GenBank/DDBJ whole genome shotgun (WGS) entry which is preliminary data.</text>
</comment>
<organism evidence="1 2">
    <name type="scientific">Naganishia friedmannii</name>
    <dbReference type="NCBI Taxonomy" id="89922"/>
    <lineage>
        <taxon>Eukaryota</taxon>
        <taxon>Fungi</taxon>
        <taxon>Dikarya</taxon>
        <taxon>Basidiomycota</taxon>
        <taxon>Agaricomycotina</taxon>
        <taxon>Tremellomycetes</taxon>
        <taxon>Filobasidiales</taxon>
        <taxon>Filobasidiaceae</taxon>
        <taxon>Naganishia</taxon>
    </lineage>
</organism>
<dbReference type="EMBL" id="JASBWT010000010">
    <property type="protein sequence ID" value="KAJ9101242.1"/>
    <property type="molecule type" value="Genomic_DNA"/>
</dbReference>
<evidence type="ECO:0000313" key="1">
    <source>
        <dbReference type="EMBL" id="KAJ9101242.1"/>
    </source>
</evidence>